<dbReference type="InterPro" id="IPR015500">
    <property type="entry name" value="Peptidase_S8_subtilisin-rel"/>
</dbReference>
<name>A0A9X4JWP6_9FIRM</name>
<evidence type="ECO:0000256" key="1">
    <source>
        <dbReference type="ARBA" id="ARBA00022670"/>
    </source>
</evidence>
<dbReference type="SUPFAM" id="SSF52743">
    <property type="entry name" value="Subtilisin-like"/>
    <property type="match status" value="1"/>
</dbReference>
<gene>
    <name evidence="8" type="ORF">L7E55_16190</name>
</gene>
<evidence type="ECO:0000256" key="5">
    <source>
        <dbReference type="PROSITE-ProRule" id="PRU01240"/>
    </source>
</evidence>
<keyword evidence="6" id="KW-0812">Transmembrane</keyword>
<dbReference type="EMBL" id="JAKOAV010000047">
    <property type="protein sequence ID" value="MDF9409867.1"/>
    <property type="molecule type" value="Genomic_DNA"/>
</dbReference>
<keyword evidence="2" id="KW-0677">Repeat</keyword>
<organism evidence="8 9">
    <name type="scientific">Pelotomaculum isophthalicicum JI</name>
    <dbReference type="NCBI Taxonomy" id="947010"/>
    <lineage>
        <taxon>Bacteria</taxon>
        <taxon>Bacillati</taxon>
        <taxon>Bacillota</taxon>
        <taxon>Clostridia</taxon>
        <taxon>Eubacteriales</taxon>
        <taxon>Desulfotomaculaceae</taxon>
        <taxon>Pelotomaculum</taxon>
    </lineage>
</organism>
<dbReference type="Pfam" id="PF00082">
    <property type="entry name" value="Peptidase_S8"/>
    <property type="match status" value="1"/>
</dbReference>
<dbReference type="PIRSF" id="PIRSF037899">
    <property type="entry name" value="Subtilisin_rel_Moth_2364"/>
    <property type="match status" value="1"/>
</dbReference>
<keyword evidence="6" id="KW-1133">Transmembrane helix</keyword>
<dbReference type="InterPro" id="IPR008979">
    <property type="entry name" value="Galactose-bd-like_sf"/>
</dbReference>
<dbReference type="RefSeq" id="WP_277445384.1">
    <property type="nucleotide sequence ID" value="NZ_JAKOAV010000047.1"/>
</dbReference>
<dbReference type="SUPFAM" id="SSF49785">
    <property type="entry name" value="Galactose-binding domain-like"/>
    <property type="match status" value="1"/>
</dbReference>
<dbReference type="Gene3D" id="2.60.120.380">
    <property type="match status" value="1"/>
</dbReference>
<dbReference type="CDD" id="cd04842">
    <property type="entry name" value="Peptidases_S8_Kp43_protease"/>
    <property type="match status" value="1"/>
</dbReference>
<dbReference type="PROSITE" id="PS51272">
    <property type="entry name" value="SLH"/>
    <property type="match status" value="2"/>
</dbReference>
<accession>A0A9X4JWP6</accession>
<proteinExistence type="inferred from homology"/>
<evidence type="ECO:0000313" key="9">
    <source>
        <dbReference type="Proteomes" id="UP001154312"/>
    </source>
</evidence>
<feature type="active site" description="Charge relay system" evidence="5">
    <location>
        <position position="328"/>
    </location>
</feature>
<dbReference type="InterPro" id="IPR051048">
    <property type="entry name" value="Peptidase_S8/S53_subtilisin"/>
</dbReference>
<protein>
    <submittedName>
        <fullName evidence="8">S8 family serine peptidase</fullName>
    </submittedName>
</protein>
<keyword evidence="3 5" id="KW-0378">Hydrolase</keyword>
<feature type="domain" description="SLH" evidence="7">
    <location>
        <begin position="1173"/>
        <end position="1236"/>
    </location>
</feature>
<dbReference type="PANTHER" id="PTHR43399:SF5">
    <property type="entry name" value="PEPTIDASE S8 FAMILY WITH PROTEASE-ASSOCIATED DOMAIN"/>
    <property type="match status" value="1"/>
</dbReference>
<dbReference type="InterPro" id="IPR001119">
    <property type="entry name" value="SLH_dom"/>
</dbReference>
<dbReference type="InterPro" id="IPR034058">
    <property type="entry name" value="TagA/B/C/D_pept_dom"/>
</dbReference>
<evidence type="ECO:0000313" key="8">
    <source>
        <dbReference type="EMBL" id="MDF9409867.1"/>
    </source>
</evidence>
<evidence type="ECO:0000259" key="7">
    <source>
        <dbReference type="PROSITE" id="PS51272"/>
    </source>
</evidence>
<feature type="active site" description="Charge relay system" evidence="5">
    <location>
        <position position="98"/>
    </location>
</feature>
<dbReference type="InterPro" id="IPR000209">
    <property type="entry name" value="Peptidase_S8/S53_dom"/>
</dbReference>
<evidence type="ECO:0000256" key="2">
    <source>
        <dbReference type="ARBA" id="ARBA00022737"/>
    </source>
</evidence>
<dbReference type="GO" id="GO:0006508">
    <property type="term" value="P:proteolysis"/>
    <property type="evidence" value="ECO:0007669"/>
    <property type="project" value="UniProtKB-KW"/>
</dbReference>
<reference evidence="8" key="1">
    <citation type="submission" date="2022-02" db="EMBL/GenBank/DDBJ databases">
        <authorList>
            <person name="Leng L."/>
        </authorList>
    </citation>
    <scope>NUCLEOTIDE SEQUENCE</scope>
    <source>
        <strain evidence="8">JI</strain>
    </source>
</reference>
<dbReference type="GO" id="GO:0004252">
    <property type="term" value="F:serine-type endopeptidase activity"/>
    <property type="evidence" value="ECO:0007669"/>
    <property type="project" value="UniProtKB-UniRule"/>
</dbReference>
<feature type="transmembrane region" description="Helical" evidence="6">
    <location>
        <begin position="12"/>
        <end position="33"/>
    </location>
</feature>
<keyword evidence="6" id="KW-0472">Membrane</keyword>
<evidence type="ECO:0000256" key="6">
    <source>
        <dbReference type="SAM" id="Phobius"/>
    </source>
</evidence>
<dbReference type="Proteomes" id="UP001154312">
    <property type="component" value="Unassembled WGS sequence"/>
</dbReference>
<comment type="similarity">
    <text evidence="5">Belongs to the peptidase S8 family.</text>
</comment>
<dbReference type="InterPro" id="IPR036852">
    <property type="entry name" value="Peptidase_S8/S53_dom_sf"/>
</dbReference>
<dbReference type="PANTHER" id="PTHR43399">
    <property type="entry name" value="SUBTILISIN-RELATED"/>
    <property type="match status" value="1"/>
</dbReference>
<dbReference type="InterPro" id="IPR017313">
    <property type="entry name" value="Moth2364"/>
</dbReference>
<feature type="domain" description="SLH" evidence="7">
    <location>
        <begin position="1108"/>
        <end position="1171"/>
    </location>
</feature>
<keyword evidence="1 5" id="KW-0645">Protease</keyword>
<dbReference type="Gene3D" id="3.40.50.200">
    <property type="entry name" value="Peptidase S8/S53 domain"/>
    <property type="match status" value="1"/>
</dbReference>
<sequence>MRCSLLSRRGLTGFSVIRACLAFFVVFILTSLFCYQNHLGFSSLFKDTKYQREISDTCNVSFLNDRARDITGASAVNAPGFIVSGGLTGEGQIVAIADSGLDTGNINDLHPDLQSTPGKMPKVVFLKSWAGRDVPDDPNGHGTHMAATVAGTGAASNGKFRGVAPGASIYFQGILNKDGEPELPANLADLFLPAYSAGARVHVDGWGGGPDVYQESAAQTDDFVRNHPDFLAVFGAGNNGPSSGTVTTEANSKNALSVGASVLPRPAFVPGTDNTAAVADFSSCGPAGDGRIKPELLAPASAVISARSRMVEGNLPGYPEYTRMQGTSMAAAVAGGSATLLREYFEKNMNITNPSAALVKAALINGSRPMTGSPSKEGFGVIDLAGTTIALKENSFKVADELAGVSQGNEVSYTIHVTDNASPFKATLTWTDPPAEPGSAQALVNDLDLLVRTPDGRVYYGNHFLGNNIPDRTNNVEQVYLQSSVPGDYTVKVTGVNVRRNTVSGSAVAAQDYALVWGQTPAEDIVESVGERSIKLVDGTSFSPAALPVVNLVNENIAPVDAGHFFPGAEAYRTSQRIYLIARLWRATGVKALNTAEGAVFTEINPAARSGGYSLAGDTGIIVLNNQPVTTDKLPPGVEVNAVLNPVDQKIRRVRAAYIEREGVVSTLHDQDGQKEITLMGNGGSYRLSSDVACSFEDNYQSVETADMPFGTGALDELAEALPGMPVRLYLAPSSGEVQYLAVKRQVALGTVRETIASSSEIQMENGTSVRIFPGAAVKRDRENSSFDVIKQGDHVTAVLLPSTGQAIGLVAFSNVLYGKTIDFTKKDRMFYLLDNNNCYRSFYLPPDAVIYRWGVRTSDDVIAAGRWVRVTTDQDGKEIWRLDIGETFFDKSTFAEYNQAEGIISTKGGEQYRSSGLTRFYKNGYLVLPGDLLPGEQVELEYASAPPPTGNVLVSVNARSTASPPVLFVSAIQLQGRLVITGRAGANTIVYMWGQEGFKQTITLDVSGRFTYFFKKDIKDQYNLTLVAVDSQTGGICGRKVNFPDSGSSSGRDVPAARIVTDVLEQAVAGIEPGGEARSFSEVPLTRVEVAAILARLLQWPETSDLPLPFKDAGDIPVELRPIVAEARARGIICGYPDGSFQPYGALSRDDAAVILAAILQDVGVEIKWDPLLSYADADKIPAWAAKAVAVTTAAGLFHGSPDGAFAPGDPITAGDMAIILTKLLDVCQRYWAASVMT</sequence>
<dbReference type="AlphaFoldDB" id="A0A9X4JWP6"/>
<keyword evidence="4 5" id="KW-0720">Serine protease</keyword>
<feature type="active site" description="Charge relay system" evidence="5">
    <location>
        <position position="141"/>
    </location>
</feature>
<keyword evidence="9" id="KW-1185">Reference proteome</keyword>
<dbReference type="PROSITE" id="PS51892">
    <property type="entry name" value="SUBTILASE"/>
    <property type="match status" value="1"/>
</dbReference>
<evidence type="ECO:0000256" key="4">
    <source>
        <dbReference type="ARBA" id="ARBA00022825"/>
    </source>
</evidence>
<dbReference type="Pfam" id="PF00395">
    <property type="entry name" value="SLH"/>
    <property type="match status" value="2"/>
</dbReference>
<evidence type="ECO:0000256" key="3">
    <source>
        <dbReference type="ARBA" id="ARBA00022801"/>
    </source>
</evidence>
<comment type="caution">
    <text evidence="8">The sequence shown here is derived from an EMBL/GenBank/DDBJ whole genome shotgun (WGS) entry which is preliminary data.</text>
</comment>
<dbReference type="PRINTS" id="PR00723">
    <property type="entry name" value="SUBTILISIN"/>
</dbReference>